<keyword evidence="2" id="KW-0677">Repeat</keyword>
<keyword evidence="3" id="KW-0325">Glycoprotein</keyword>
<keyword evidence="1" id="KW-0732">Signal</keyword>
<evidence type="ECO:0000313" key="5">
    <source>
        <dbReference type="EMBL" id="GIY88245.1"/>
    </source>
</evidence>
<organism evidence="5 6">
    <name type="scientific">Caerostris extrusa</name>
    <name type="common">Bark spider</name>
    <name type="synonym">Caerostris bankana</name>
    <dbReference type="NCBI Taxonomy" id="172846"/>
    <lineage>
        <taxon>Eukaryota</taxon>
        <taxon>Metazoa</taxon>
        <taxon>Ecdysozoa</taxon>
        <taxon>Arthropoda</taxon>
        <taxon>Chelicerata</taxon>
        <taxon>Arachnida</taxon>
        <taxon>Araneae</taxon>
        <taxon>Araneomorphae</taxon>
        <taxon>Entelegynae</taxon>
        <taxon>Araneoidea</taxon>
        <taxon>Araneidae</taxon>
        <taxon>Caerostris</taxon>
    </lineage>
</organism>
<dbReference type="PANTHER" id="PTHR45739">
    <property type="entry name" value="MATRIX PROTEIN, PUTATIVE-RELATED"/>
    <property type="match status" value="1"/>
</dbReference>
<dbReference type="GO" id="GO:0009653">
    <property type="term" value="P:anatomical structure morphogenesis"/>
    <property type="evidence" value="ECO:0007669"/>
    <property type="project" value="TreeGrafter"/>
</dbReference>
<comment type="caution">
    <text evidence="5">The sequence shown here is derived from an EMBL/GenBank/DDBJ whole genome shotgun (WGS) entry which is preliminary data.</text>
</comment>
<evidence type="ECO:0000313" key="6">
    <source>
        <dbReference type="Proteomes" id="UP001054945"/>
    </source>
</evidence>
<dbReference type="EMBL" id="BPLR01017037">
    <property type="protein sequence ID" value="GIY88245.1"/>
    <property type="molecule type" value="Genomic_DNA"/>
</dbReference>
<name>A0AAV4X2L5_CAEEX</name>
<keyword evidence="6" id="KW-1185">Reference proteome</keyword>
<dbReference type="Pfam" id="PF16184">
    <property type="entry name" value="Cadherin_3"/>
    <property type="match status" value="2"/>
</dbReference>
<proteinExistence type="predicted"/>
<accession>A0AAV4X2L5</accession>
<dbReference type="InterPro" id="IPR039005">
    <property type="entry name" value="CSPG_rpt"/>
</dbReference>
<reference evidence="5 6" key="1">
    <citation type="submission" date="2021-06" db="EMBL/GenBank/DDBJ databases">
        <title>Caerostris extrusa draft genome.</title>
        <authorList>
            <person name="Kono N."/>
            <person name="Arakawa K."/>
        </authorList>
    </citation>
    <scope>NUCLEOTIDE SEQUENCE [LARGE SCALE GENOMIC DNA]</scope>
</reference>
<dbReference type="Proteomes" id="UP001054945">
    <property type="component" value="Unassembled WGS sequence"/>
</dbReference>
<feature type="repeat" description="CSPG" evidence="4">
    <location>
        <begin position="35"/>
        <end position="137"/>
    </location>
</feature>
<evidence type="ECO:0000256" key="4">
    <source>
        <dbReference type="PROSITE-ProRule" id="PRU01201"/>
    </source>
</evidence>
<dbReference type="PROSITE" id="PS51854">
    <property type="entry name" value="CSPG"/>
    <property type="match status" value="1"/>
</dbReference>
<dbReference type="PANTHER" id="PTHR45739:SF11">
    <property type="entry name" value="FRAS1-RELATED EXTRACELLULAR MATRIX PROTEIN 1-LIKE ISOFORM X1"/>
    <property type="match status" value="1"/>
</dbReference>
<dbReference type="InterPro" id="IPR051561">
    <property type="entry name" value="FRAS1_ECM"/>
</dbReference>
<protein>
    <submittedName>
        <fullName evidence="5">FRAS1-related extracellular matrix protein 1</fullName>
    </submittedName>
</protein>
<dbReference type="AlphaFoldDB" id="A0AAV4X2L5"/>
<feature type="non-terminal residue" evidence="5">
    <location>
        <position position="1"/>
    </location>
</feature>
<evidence type="ECO:0000256" key="2">
    <source>
        <dbReference type="ARBA" id="ARBA00022737"/>
    </source>
</evidence>
<evidence type="ECO:0000256" key="1">
    <source>
        <dbReference type="ARBA" id="ARBA00022729"/>
    </source>
</evidence>
<evidence type="ECO:0000256" key="3">
    <source>
        <dbReference type="ARBA" id="ARBA00023180"/>
    </source>
</evidence>
<gene>
    <name evidence="5" type="primary">Frem1</name>
    <name evidence="5" type="ORF">CEXT_272751</name>
</gene>
<sequence>KDILNNEIFYVHNNQEIGPNPKEDSMTFIVTDKAFPRYIFKRAILVEEGQLSAVTEENLSATDEDTFPGELLIVITKQPEYGFLENSRPSPGYEQSKKNKKINAFPLQDVKDEFITFVQYNHSGIEPESDDFEVFVTDGVHNSTTVLVYVSIVLLNDEIPFFFLSNITVDEGSSFLMNNESIIAGDRDYPGDILVLSVKSKPKYGTLTHFLQAVNNAILYAEDTDSTPSEILFKITDTTKYGNLEKKNSNEEWAVLDSEEFSQEDINLNLIRYQQILKPSSTYEDSFSFSYMMVFINHPLLNTF</sequence>